<dbReference type="PANTHER" id="PTHR13593:SF140">
    <property type="entry name" value="PLC-LIKE PHOSPHODIESTERASE"/>
    <property type="match status" value="1"/>
</dbReference>
<dbReference type="InterPro" id="IPR051057">
    <property type="entry name" value="PI-PLC_domain"/>
</dbReference>
<keyword evidence="2" id="KW-0732">Signal</keyword>
<evidence type="ECO:0000256" key="1">
    <source>
        <dbReference type="SAM" id="MobiDB-lite"/>
    </source>
</evidence>
<feature type="chain" id="PRO_5015498670" description="PLC-like phosphodiesterase" evidence="2">
    <location>
        <begin position="20"/>
        <end position="457"/>
    </location>
</feature>
<evidence type="ECO:0000313" key="4">
    <source>
        <dbReference type="Proteomes" id="UP000237438"/>
    </source>
</evidence>
<dbReference type="Proteomes" id="UP000237438">
    <property type="component" value="Unassembled WGS sequence"/>
</dbReference>
<dbReference type="InterPro" id="IPR017946">
    <property type="entry name" value="PLC-like_Pdiesterase_TIM-brl"/>
</dbReference>
<dbReference type="PANTHER" id="PTHR13593">
    <property type="match status" value="1"/>
</dbReference>
<name>A0A2S4PZH7_9PEZI</name>
<evidence type="ECO:0000313" key="3">
    <source>
        <dbReference type="EMBL" id="POS87396.1"/>
    </source>
</evidence>
<feature type="signal peptide" evidence="2">
    <location>
        <begin position="1"/>
        <end position="19"/>
    </location>
</feature>
<accession>A0A2S4PZH7</accession>
<dbReference type="AlphaFoldDB" id="A0A2S4PZH7"/>
<dbReference type="SUPFAM" id="SSF51695">
    <property type="entry name" value="PLC-like phosphodiesterases"/>
    <property type="match status" value="1"/>
</dbReference>
<dbReference type="GO" id="GO:0008081">
    <property type="term" value="F:phosphoric diester hydrolase activity"/>
    <property type="evidence" value="ECO:0007669"/>
    <property type="project" value="InterPro"/>
</dbReference>
<dbReference type="GO" id="GO:0006629">
    <property type="term" value="P:lipid metabolic process"/>
    <property type="evidence" value="ECO:0007669"/>
    <property type="project" value="InterPro"/>
</dbReference>
<dbReference type="STRING" id="225359.A0A2S4PZH7"/>
<evidence type="ECO:0000256" key="2">
    <source>
        <dbReference type="SAM" id="SignalP"/>
    </source>
</evidence>
<proteinExistence type="predicted"/>
<feature type="compositionally biased region" description="Low complexity" evidence="1">
    <location>
        <begin position="112"/>
        <end position="133"/>
    </location>
</feature>
<protein>
    <recommendedName>
        <fullName evidence="5">PLC-like phosphodiesterase</fullName>
    </recommendedName>
</protein>
<evidence type="ECO:0008006" key="5">
    <source>
        <dbReference type="Google" id="ProtNLM"/>
    </source>
</evidence>
<comment type="caution">
    <text evidence="3">The sequence shown here is derived from an EMBL/GenBank/DDBJ whole genome shotgun (WGS) entry which is preliminary data.</text>
</comment>
<dbReference type="OrthoDB" id="7984201at2759"/>
<gene>
    <name evidence="3" type="ORF">EPUL_001110</name>
</gene>
<sequence length="457" mass="50128">MDILLIFLLFTVDIFSVAAEETTSIPESLLTLTGPAVSTVPTGSYKTYLSTLTVTSSPISTAPVISTITDDTTTRTTIIGTTTIFGIGTNAENVTGEAISTETQTLLTGRPSTTANSTENSISSSPTPTPINETPCNNYPEFCSRKYSNITEVSAHNSPFIRAGNAGANQALSVTAQLNDGIRLLQAQIRFINETPHFCHTSCQILDAGPITDYLGVVRDWVSSHPYDIVSILLGNGDYRPVTQIAPYVEDSGLLPYAYLPPKIPMMRNDWPTLSSMILTGKRVLFFMDYEANQTAVPWIMDQFSQMWETPFSPTDRAFPCTVERPPGLLPQDASQRMYIINHNLNYEISILGNSLLVPNLPLLNFTNNITGFGSLGENAQNCNDTWQYPPKFLNVDYYNVGNGTVFQVAAKFNNVTYDRECCGRVPNASSNLILNSTSSLLLSLLFTLNLLWSTLI</sequence>
<dbReference type="Gene3D" id="3.20.20.190">
    <property type="entry name" value="Phosphatidylinositol (PI) phosphodiesterase"/>
    <property type="match status" value="1"/>
</dbReference>
<feature type="region of interest" description="Disordered" evidence="1">
    <location>
        <begin position="109"/>
        <end position="133"/>
    </location>
</feature>
<dbReference type="Pfam" id="PF26146">
    <property type="entry name" value="PI-PLC_X"/>
    <property type="match status" value="1"/>
</dbReference>
<dbReference type="EMBL" id="PEDP01000134">
    <property type="protein sequence ID" value="POS87396.1"/>
    <property type="molecule type" value="Genomic_DNA"/>
</dbReference>
<reference evidence="3 4" key="1">
    <citation type="submission" date="2017-10" db="EMBL/GenBank/DDBJ databases">
        <title>Development of genomic resources for the powdery mildew, Erysiphe pulchra.</title>
        <authorList>
            <person name="Wadl P.A."/>
            <person name="Mack B.M."/>
            <person name="Moore G."/>
            <person name="Beltz S.B."/>
        </authorList>
    </citation>
    <scope>NUCLEOTIDE SEQUENCE [LARGE SCALE GENOMIC DNA]</scope>
    <source>
        <strain evidence="3">Cflorida</strain>
    </source>
</reference>
<organism evidence="3 4">
    <name type="scientific">Erysiphe pulchra</name>
    <dbReference type="NCBI Taxonomy" id="225359"/>
    <lineage>
        <taxon>Eukaryota</taxon>
        <taxon>Fungi</taxon>
        <taxon>Dikarya</taxon>
        <taxon>Ascomycota</taxon>
        <taxon>Pezizomycotina</taxon>
        <taxon>Leotiomycetes</taxon>
        <taxon>Erysiphales</taxon>
        <taxon>Erysiphaceae</taxon>
        <taxon>Erysiphe</taxon>
    </lineage>
</organism>
<keyword evidence="4" id="KW-1185">Reference proteome</keyword>